<reference evidence="2" key="1">
    <citation type="submission" date="2016-06" db="UniProtKB">
        <authorList>
            <consortium name="WormBaseParasite"/>
        </authorList>
    </citation>
    <scope>IDENTIFICATION</scope>
</reference>
<dbReference type="PROSITE" id="PS50052">
    <property type="entry name" value="GUANYLATE_KINASE_2"/>
    <property type="match status" value="1"/>
</dbReference>
<dbReference type="AlphaFoldDB" id="A0A183SEE0"/>
<dbReference type="WBParaSite" id="SSLN_0000267501-mRNA-1">
    <property type="protein sequence ID" value="SSLN_0000267501-mRNA-1"/>
    <property type="gene ID" value="SSLN_0000267501"/>
</dbReference>
<dbReference type="SUPFAM" id="SSF52540">
    <property type="entry name" value="P-loop containing nucleoside triphosphate hydrolases"/>
    <property type="match status" value="1"/>
</dbReference>
<dbReference type="Pfam" id="PF00625">
    <property type="entry name" value="Guanylate_kin"/>
    <property type="match status" value="1"/>
</dbReference>
<dbReference type="InterPro" id="IPR008145">
    <property type="entry name" value="GK/Ca_channel_bsu"/>
</dbReference>
<protein>
    <submittedName>
        <fullName evidence="2">Guanylate kinase-like domain-containing protein</fullName>
    </submittedName>
</protein>
<feature type="domain" description="Guanylate kinase-like" evidence="1">
    <location>
        <begin position="61"/>
        <end position="204"/>
    </location>
</feature>
<evidence type="ECO:0000259" key="1">
    <source>
        <dbReference type="PROSITE" id="PS50052"/>
    </source>
</evidence>
<evidence type="ECO:0000313" key="2">
    <source>
        <dbReference type="WBParaSite" id="SSLN_0000267501-mRNA-1"/>
    </source>
</evidence>
<organism evidence="2">
    <name type="scientific">Schistocephalus solidus</name>
    <name type="common">Tapeworm</name>
    <dbReference type="NCBI Taxonomy" id="70667"/>
    <lineage>
        <taxon>Eukaryota</taxon>
        <taxon>Metazoa</taxon>
        <taxon>Spiralia</taxon>
        <taxon>Lophotrochozoa</taxon>
        <taxon>Platyhelminthes</taxon>
        <taxon>Cestoda</taxon>
        <taxon>Eucestoda</taxon>
        <taxon>Diphyllobothriidea</taxon>
        <taxon>Diphyllobothriidae</taxon>
        <taxon>Schistocephalus</taxon>
    </lineage>
</organism>
<name>A0A183SEE0_SCHSO</name>
<accession>A0A183SEE0</accession>
<dbReference type="InterPro" id="IPR050716">
    <property type="entry name" value="MAGUK"/>
</dbReference>
<dbReference type="PANTHER" id="PTHR23122">
    <property type="entry name" value="MEMBRANE-ASSOCIATED GUANYLATE KINASE MAGUK"/>
    <property type="match status" value="1"/>
</dbReference>
<dbReference type="Gene3D" id="3.40.50.300">
    <property type="entry name" value="P-loop containing nucleotide triphosphate hydrolases"/>
    <property type="match status" value="2"/>
</dbReference>
<sequence>LERKKKSGPFSILKRFSSRREQKNIERDMKTKSISLEDVKDPGSTMSRTYEIVHPVTLKMARPLILFGPLKELITEELLASSDFATCIQQYNFNMGKSSLPDCMHSLFFKFIFARISDTSRPPMPHEKDGVDFLFVSSKTTMETDLSAGKFLDAVIVNNHFFATSIESVVQTLQSGKICILDASVKSLYRLEVRPSFFPLLTYFFAARLPVEAWLSTAIEQISPTAKPELSIFVFIFISISTAATPSWGTAGFISVFHLGGGSGGGVINLVKINNASYFVFSLFRLQAAGLHPISILIKPETVMQWRDLQRRLTVDQARRMFEACLELEAEHWYTFTCESRYLPFFILLCNSIVIHQ</sequence>
<proteinExistence type="predicted"/>
<dbReference type="InterPro" id="IPR027417">
    <property type="entry name" value="P-loop_NTPase"/>
</dbReference>
<dbReference type="InterPro" id="IPR008144">
    <property type="entry name" value="Guanylate_kin-like_dom"/>
</dbReference>
<dbReference type="SMART" id="SM00072">
    <property type="entry name" value="GuKc"/>
    <property type="match status" value="1"/>
</dbReference>